<dbReference type="Proteomes" id="UP000261380">
    <property type="component" value="Unplaced"/>
</dbReference>
<comment type="subcellular location">
    <subcellularLocation>
        <location evidence="1">Membrane</location>
        <topology evidence="1">Multi-pass membrane protein</topology>
    </subcellularLocation>
</comment>
<reference evidence="11" key="1">
    <citation type="submission" date="2025-08" db="UniProtKB">
        <authorList>
            <consortium name="Ensembl"/>
        </authorList>
    </citation>
    <scope>IDENTIFICATION</scope>
</reference>
<keyword evidence="4" id="KW-0297">G-protein coupled receptor</keyword>
<evidence type="ECO:0000256" key="2">
    <source>
        <dbReference type="ARBA" id="ARBA00022692"/>
    </source>
</evidence>
<dbReference type="GeneTree" id="ENSGT00940000164014"/>
<keyword evidence="5 9" id="KW-0472">Membrane</keyword>
<protein>
    <recommendedName>
        <fullName evidence="10">G-protein coupled receptors family 1 profile domain-containing protein</fullName>
    </recommendedName>
</protein>
<name>A0A3B5KYS3_9TELE</name>
<evidence type="ECO:0000256" key="5">
    <source>
        <dbReference type="ARBA" id="ARBA00023136"/>
    </source>
</evidence>
<organism evidence="11 12">
    <name type="scientific">Xiphophorus couchianus</name>
    <name type="common">Monterrey platyfish</name>
    <dbReference type="NCBI Taxonomy" id="32473"/>
    <lineage>
        <taxon>Eukaryota</taxon>
        <taxon>Metazoa</taxon>
        <taxon>Chordata</taxon>
        <taxon>Craniata</taxon>
        <taxon>Vertebrata</taxon>
        <taxon>Euteleostomi</taxon>
        <taxon>Actinopterygii</taxon>
        <taxon>Neopterygii</taxon>
        <taxon>Teleostei</taxon>
        <taxon>Neoteleostei</taxon>
        <taxon>Acanthomorphata</taxon>
        <taxon>Ovalentaria</taxon>
        <taxon>Atherinomorphae</taxon>
        <taxon>Cyprinodontiformes</taxon>
        <taxon>Poeciliidae</taxon>
        <taxon>Poeciliinae</taxon>
        <taxon>Xiphophorus</taxon>
    </lineage>
</organism>
<keyword evidence="12" id="KW-1185">Reference proteome</keyword>
<dbReference type="AlphaFoldDB" id="A0A3B5KYS3"/>
<feature type="transmembrane region" description="Helical" evidence="9">
    <location>
        <begin position="51"/>
        <end position="78"/>
    </location>
</feature>
<feature type="transmembrane region" description="Helical" evidence="9">
    <location>
        <begin position="200"/>
        <end position="221"/>
    </location>
</feature>
<dbReference type="Ensembl" id="ENSXCOT00000005309.1">
    <property type="protein sequence ID" value="ENSXCOP00000005248.1"/>
    <property type="gene ID" value="ENSXCOG00000004108.1"/>
</dbReference>
<dbReference type="GO" id="GO:0035025">
    <property type="term" value="P:positive regulation of Rho protein signal transduction"/>
    <property type="evidence" value="ECO:0007669"/>
    <property type="project" value="TreeGrafter"/>
</dbReference>
<dbReference type="PANTHER" id="PTHR24232">
    <property type="entry name" value="G-PROTEIN COUPLED RECEPTOR"/>
    <property type="match status" value="1"/>
</dbReference>
<evidence type="ECO:0000313" key="12">
    <source>
        <dbReference type="Proteomes" id="UP000261380"/>
    </source>
</evidence>
<dbReference type="Gene3D" id="1.20.1070.10">
    <property type="entry name" value="Rhodopsin 7-helix transmembrane proteins"/>
    <property type="match status" value="1"/>
</dbReference>
<evidence type="ECO:0000313" key="11">
    <source>
        <dbReference type="Ensembl" id="ENSXCOP00000005248.1"/>
    </source>
</evidence>
<dbReference type="InterPro" id="IPR017452">
    <property type="entry name" value="GPCR_Rhodpsn_7TM"/>
</dbReference>
<proteinExistence type="predicted"/>
<evidence type="ECO:0000256" key="3">
    <source>
        <dbReference type="ARBA" id="ARBA00022989"/>
    </source>
</evidence>
<feature type="domain" description="G-protein coupled receptors family 1 profile" evidence="10">
    <location>
        <begin position="72"/>
        <end position="218"/>
    </location>
</feature>
<evidence type="ECO:0000256" key="7">
    <source>
        <dbReference type="ARBA" id="ARBA00023180"/>
    </source>
</evidence>
<keyword evidence="6" id="KW-0675">Receptor</keyword>
<feature type="transmembrane region" description="Helical" evidence="9">
    <location>
        <begin position="99"/>
        <end position="118"/>
    </location>
</feature>
<keyword evidence="3 9" id="KW-1133">Transmembrane helix</keyword>
<accession>A0A3B5KYS3</accession>
<evidence type="ECO:0000256" key="9">
    <source>
        <dbReference type="SAM" id="Phobius"/>
    </source>
</evidence>
<dbReference type="SUPFAM" id="SSF81321">
    <property type="entry name" value="Family A G protein-coupled receptor-like"/>
    <property type="match status" value="1"/>
</dbReference>
<dbReference type="PROSITE" id="PS50262">
    <property type="entry name" value="G_PROTEIN_RECEP_F1_2"/>
    <property type="match status" value="1"/>
</dbReference>
<evidence type="ECO:0000256" key="4">
    <source>
        <dbReference type="ARBA" id="ARBA00023040"/>
    </source>
</evidence>
<sequence length="260" mass="30001">MNLNFSNTHYNHSDSIDMFLAEEIIQWVDWITVVIGLPLILIVMIDQGAPVYVINLLISDLIQLFCRFLFIIIISICYCRYLVVAMPLWYRFRRNIKTYVVVCIVMWLLPLFFLLFLFLTYNPVIIFIVFFLLPIPLFIFFLVGTIKALSGALSVPADEKRRIAAIQVVVLIMYTLLYLPLILLLGFIMESNSQFNITLYTVAIVCICLSPLADTTLYLFIRKSIMDRFLASICSCKISNHQETSSTDYESRSATHTETV</sequence>
<dbReference type="GO" id="GO:0007200">
    <property type="term" value="P:phospholipase C-activating G protein-coupled receptor signaling pathway"/>
    <property type="evidence" value="ECO:0007669"/>
    <property type="project" value="TreeGrafter"/>
</dbReference>
<dbReference type="GO" id="GO:0005886">
    <property type="term" value="C:plasma membrane"/>
    <property type="evidence" value="ECO:0007669"/>
    <property type="project" value="TreeGrafter"/>
</dbReference>
<evidence type="ECO:0000256" key="6">
    <source>
        <dbReference type="ARBA" id="ARBA00023170"/>
    </source>
</evidence>
<keyword evidence="2 9" id="KW-0812">Transmembrane</keyword>
<evidence type="ECO:0000256" key="8">
    <source>
        <dbReference type="ARBA" id="ARBA00023224"/>
    </source>
</evidence>
<dbReference type="PANTHER" id="PTHR24232:SF85">
    <property type="entry name" value="G-PROTEIN COUPLED RECEPTOR 4"/>
    <property type="match status" value="1"/>
</dbReference>
<evidence type="ECO:0000256" key="1">
    <source>
        <dbReference type="ARBA" id="ARBA00004141"/>
    </source>
</evidence>
<evidence type="ECO:0000259" key="10">
    <source>
        <dbReference type="PROSITE" id="PS50262"/>
    </source>
</evidence>
<feature type="transmembrane region" description="Helical" evidence="9">
    <location>
        <begin position="124"/>
        <end position="143"/>
    </location>
</feature>
<keyword evidence="8" id="KW-0807">Transducer</keyword>
<keyword evidence="7" id="KW-0325">Glycoprotein</keyword>
<dbReference type="GO" id="GO:0004930">
    <property type="term" value="F:G protein-coupled receptor activity"/>
    <property type="evidence" value="ECO:0007669"/>
    <property type="project" value="UniProtKB-KW"/>
</dbReference>
<feature type="transmembrane region" description="Helical" evidence="9">
    <location>
        <begin position="164"/>
        <end position="188"/>
    </location>
</feature>
<feature type="transmembrane region" description="Helical" evidence="9">
    <location>
        <begin position="27"/>
        <end position="45"/>
    </location>
</feature>
<reference evidence="11" key="2">
    <citation type="submission" date="2025-09" db="UniProtKB">
        <authorList>
            <consortium name="Ensembl"/>
        </authorList>
    </citation>
    <scope>IDENTIFICATION</scope>
</reference>